<dbReference type="AlphaFoldDB" id="A0A2K4ZML0"/>
<dbReference type="InterPro" id="IPR007712">
    <property type="entry name" value="RelE/ParE_toxin"/>
</dbReference>
<dbReference type="RefSeq" id="WP_103241704.1">
    <property type="nucleotide sequence ID" value="NZ_JANJZD010000031.1"/>
</dbReference>
<dbReference type="Pfam" id="PF05016">
    <property type="entry name" value="ParE_toxin"/>
    <property type="match status" value="1"/>
</dbReference>
<evidence type="ECO:0000313" key="3">
    <source>
        <dbReference type="Proteomes" id="UP000236311"/>
    </source>
</evidence>
<dbReference type="OrthoDB" id="1769456at2"/>
<keyword evidence="1" id="KW-1277">Toxin-antitoxin system</keyword>
<protein>
    <recommendedName>
        <fullName evidence="4">Plasmid stabilization system protein</fullName>
    </recommendedName>
</protein>
<evidence type="ECO:0000313" key="2">
    <source>
        <dbReference type="EMBL" id="SOY31723.1"/>
    </source>
</evidence>
<proteinExistence type="predicted"/>
<evidence type="ECO:0000256" key="1">
    <source>
        <dbReference type="ARBA" id="ARBA00022649"/>
    </source>
</evidence>
<reference evidence="2 3" key="1">
    <citation type="submission" date="2018-01" db="EMBL/GenBank/DDBJ databases">
        <authorList>
            <person name="Gaut B.S."/>
            <person name="Morton B.R."/>
            <person name="Clegg M.T."/>
            <person name="Duvall M.R."/>
        </authorList>
    </citation>
    <scope>NUCLEOTIDE SEQUENCE [LARGE SCALE GENOMIC DNA]</scope>
    <source>
        <strain evidence="2">GP69</strain>
    </source>
</reference>
<dbReference type="InterPro" id="IPR035093">
    <property type="entry name" value="RelE/ParE_toxin_dom_sf"/>
</dbReference>
<dbReference type="EMBL" id="OFSM01000030">
    <property type="protein sequence ID" value="SOY31723.1"/>
    <property type="molecule type" value="Genomic_DNA"/>
</dbReference>
<gene>
    <name evidence="2" type="ORF">AMURIS_04471</name>
</gene>
<accession>A0A2K4ZML0</accession>
<sequence>MDSFEVIISPKALSQLNNYIDYLQYTLLNDQAAYNVWQDALETREHLSKVASSLKFCTHPQLKKQEYRIVHFMRHRYLMLYRIEGTTVYVDAIYHQLQDYENTFADELGQQ</sequence>
<dbReference type="Proteomes" id="UP000236311">
    <property type="component" value="Unassembled WGS sequence"/>
</dbReference>
<organism evidence="2 3">
    <name type="scientific">Acetatifactor muris</name>
    <dbReference type="NCBI Taxonomy" id="879566"/>
    <lineage>
        <taxon>Bacteria</taxon>
        <taxon>Bacillati</taxon>
        <taxon>Bacillota</taxon>
        <taxon>Clostridia</taxon>
        <taxon>Lachnospirales</taxon>
        <taxon>Lachnospiraceae</taxon>
        <taxon>Acetatifactor</taxon>
    </lineage>
</organism>
<keyword evidence="3" id="KW-1185">Reference proteome</keyword>
<evidence type="ECO:0008006" key="4">
    <source>
        <dbReference type="Google" id="ProtNLM"/>
    </source>
</evidence>
<dbReference type="Gene3D" id="3.30.2310.20">
    <property type="entry name" value="RelE-like"/>
    <property type="match status" value="1"/>
</dbReference>
<name>A0A2K4ZML0_9FIRM</name>